<dbReference type="GO" id="GO:0046491">
    <property type="term" value="P:L-methylmalonyl-CoA metabolic process"/>
    <property type="evidence" value="ECO:0007669"/>
    <property type="project" value="TreeGrafter"/>
</dbReference>
<dbReference type="GO" id="GO:0004493">
    <property type="term" value="F:methylmalonyl-CoA epimerase activity"/>
    <property type="evidence" value="ECO:0007669"/>
    <property type="project" value="TreeGrafter"/>
</dbReference>
<dbReference type="SUPFAM" id="SSF54593">
    <property type="entry name" value="Glyoxalase/Bleomycin resistance protein/Dihydroxybiphenyl dioxygenase"/>
    <property type="match status" value="1"/>
</dbReference>
<dbReference type="PANTHER" id="PTHR43048">
    <property type="entry name" value="METHYLMALONYL-COA EPIMERASE"/>
    <property type="match status" value="1"/>
</dbReference>
<dbReference type="InterPro" id="IPR029068">
    <property type="entry name" value="Glyas_Bleomycin-R_OHBP_Dase"/>
</dbReference>
<feature type="domain" description="VOC" evidence="2">
    <location>
        <begin position="173"/>
        <end position="296"/>
    </location>
</feature>
<dbReference type="Proteomes" id="UP000297700">
    <property type="component" value="Unassembled WGS sequence"/>
</dbReference>
<dbReference type="Gene3D" id="3.10.180.10">
    <property type="entry name" value="2,3-Dihydroxybiphenyl 1,2-Dioxygenase, domain 1"/>
    <property type="match status" value="2"/>
</dbReference>
<dbReference type="RefSeq" id="WP_135164163.1">
    <property type="nucleotide sequence ID" value="NZ_SPQS01000007.1"/>
</dbReference>
<dbReference type="GO" id="GO:0046872">
    <property type="term" value="F:metal ion binding"/>
    <property type="evidence" value="ECO:0007669"/>
    <property type="project" value="UniProtKB-KW"/>
</dbReference>
<dbReference type="InterPro" id="IPR051785">
    <property type="entry name" value="MMCE/EMCE_epimerase"/>
</dbReference>
<evidence type="ECO:0000259" key="2">
    <source>
        <dbReference type="PROSITE" id="PS51819"/>
    </source>
</evidence>
<proteinExistence type="predicted"/>
<evidence type="ECO:0000313" key="4">
    <source>
        <dbReference type="Proteomes" id="UP000297700"/>
    </source>
</evidence>
<dbReference type="PROSITE" id="PS51819">
    <property type="entry name" value="VOC"/>
    <property type="match status" value="1"/>
</dbReference>
<evidence type="ECO:0000313" key="3">
    <source>
        <dbReference type="EMBL" id="TFV75836.1"/>
    </source>
</evidence>
<dbReference type="Pfam" id="PF00903">
    <property type="entry name" value="Glyoxalase"/>
    <property type="match status" value="1"/>
</dbReference>
<organism evidence="3 4">
    <name type="scientific">Bradyrhizobium frederickii</name>
    <dbReference type="NCBI Taxonomy" id="2560054"/>
    <lineage>
        <taxon>Bacteria</taxon>
        <taxon>Pseudomonadati</taxon>
        <taxon>Pseudomonadota</taxon>
        <taxon>Alphaproteobacteria</taxon>
        <taxon>Hyphomicrobiales</taxon>
        <taxon>Nitrobacteraceae</taxon>
        <taxon>Bradyrhizobium</taxon>
    </lineage>
</organism>
<sequence>MSTNPLLKSGPGSIELPRSASPVVKANQLMYAHFERPDLETAERYLIDFGLERAARTEREVFMRGTGPVPYIYRVTRGRNARFLGIGLSVPKPEDLDTLARKLGGRVERADGPGGGLVVHLRDPEGVAVHVHHGFTPSEPLPVRPPILHNAPSQTVRVNDTQRPKLEPPQVTKLGHLVLETPDFNRSVRWYMDTFGFIPSDVMCLADGTPVGSFTRLDRGNEPSDHHTIFIAMGMESNVDHVAFEVVDLDAVEMGQQVLMAKRYRHAWGVGRHLLGSQIFDYWRDPWGQKHEHYADGDLFDAAQPAGYHLMDRGGLYQWGPDLPDDFIDTRMTPRRLWRVLKLAIKDKARVKLLVALKNSMANPGRQWQR</sequence>
<protein>
    <submittedName>
        <fullName evidence="3">Glyoxalase</fullName>
    </submittedName>
</protein>
<keyword evidence="1" id="KW-0479">Metal-binding</keyword>
<evidence type="ECO:0000256" key="1">
    <source>
        <dbReference type="ARBA" id="ARBA00022723"/>
    </source>
</evidence>
<dbReference type="InterPro" id="IPR037523">
    <property type="entry name" value="VOC_core"/>
</dbReference>
<gene>
    <name evidence="3" type="ORF">E4K64_14715</name>
</gene>
<dbReference type="EMBL" id="SPQS01000007">
    <property type="protein sequence ID" value="TFV75836.1"/>
    <property type="molecule type" value="Genomic_DNA"/>
</dbReference>
<dbReference type="PANTHER" id="PTHR43048:SF3">
    <property type="entry name" value="METHYLMALONYL-COA EPIMERASE, MITOCHONDRIAL"/>
    <property type="match status" value="1"/>
</dbReference>
<name>A0A4Y9P9P5_9BRAD</name>
<accession>A0A4Y9P9P5</accession>
<reference evidence="3 4" key="1">
    <citation type="submission" date="2019-03" db="EMBL/GenBank/DDBJ databases">
        <title>Bradyrhizobium strains diversity.</title>
        <authorList>
            <person name="Urquiaga M.C.O."/>
            <person name="Hungria M."/>
            <person name="Delamuta J.R.M."/>
            <person name="Klepa M.S."/>
        </authorList>
    </citation>
    <scope>NUCLEOTIDE SEQUENCE [LARGE SCALE GENOMIC DNA]</scope>
    <source>
        <strain evidence="3 4">CNPSo 3426</strain>
    </source>
</reference>
<dbReference type="InterPro" id="IPR004360">
    <property type="entry name" value="Glyas_Fos-R_dOase_dom"/>
</dbReference>
<comment type="caution">
    <text evidence="3">The sequence shown here is derived from an EMBL/GenBank/DDBJ whole genome shotgun (WGS) entry which is preliminary data.</text>
</comment>
<dbReference type="AlphaFoldDB" id="A0A4Y9P9P5"/>